<dbReference type="AlphaFoldDB" id="A0A812PDX4"/>
<proteinExistence type="predicted"/>
<protein>
    <submittedName>
        <fullName evidence="2">Uncharacterized protein</fullName>
    </submittedName>
</protein>
<organism evidence="2 3">
    <name type="scientific">Symbiodinium natans</name>
    <dbReference type="NCBI Taxonomy" id="878477"/>
    <lineage>
        <taxon>Eukaryota</taxon>
        <taxon>Sar</taxon>
        <taxon>Alveolata</taxon>
        <taxon>Dinophyceae</taxon>
        <taxon>Suessiales</taxon>
        <taxon>Symbiodiniaceae</taxon>
        <taxon>Symbiodinium</taxon>
    </lineage>
</organism>
<keyword evidence="3" id="KW-1185">Reference proteome</keyword>
<keyword evidence="1" id="KW-0812">Transmembrane</keyword>
<sequence>MGLLAALLPVPEESLRQEVLAACAQRSPSSVAAAELGQVLSGLGIESSNPKQKALRQRYSITRRAHWRLRWLLLKAVGAVGSGCTCGLAGVAGGAFIGSCLAIPSRVMPDFQIGDTELIRALKSGYFVVLLLYYGVQRWDLVALGLKIGAGLGVCYGFWQGLVIVDPEDHGLRSVFYEGLRTSFSAMSASTCTHTSEGVAWPGSTDEDL</sequence>
<evidence type="ECO:0000313" key="3">
    <source>
        <dbReference type="Proteomes" id="UP000604046"/>
    </source>
</evidence>
<evidence type="ECO:0000256" key="1">
    <source>
        <dbReference type="SAM" id="Phobius"/>
    </source>
</evidence>
<reference evidence="2" key="1">
    <citation type="submission" date="2021-02" db="EMBL/GenBank/DDBJ databases">
        <authorList>
            <person name="Dougan E. K."/>
            <person name="Rhodes N."/>
            <person name="Thang M."/>
            <person name="Chan C."/>
        </authorList>
    </citation>
    <scope>NUCLEOTIDE SEQUENCE</scope>
</reference>
<accession>A0A812PDX4</accession>
<dbReference type="Proteomes" id="UP000604046">
    <property type="component" value="Unassembled WGS sequence"/>
</dbReference>
<evidence type="ECO:0000313" key="2">
    <source>
        <dbReference type="EMBL" id="CAE7330242.1"/>
    </source>
</evidence>
<feature type="transmembrane region" description="Helical" evidence="1">
    <location>
        <begin position="141"/>
        <end position="159"/>
    </location>
</feature>
<keyword evidence="1" id="KW-0472">Membrane</keyword>
<keyword evidence="1" id="KW-1133">Transmembrane helix</keyword>
<dbReference type="EMBL" id="CAJNDS010002105">
    <property type="protein sequence ID" value="CAE7330242.1"/>
    <property type="molecule type" value="Genomic_DNA"/>
</dbReference>
<feature type="transmembrane region" description="Helical" evidence="1">
    <location>
        <begin position="72"/>
        <end position="98"/>
    </location>
</feature>
<gene>
    <name evidence="2" type="ORF">SNAT2548_LOCUS17283</name>
</gene>
<name>A0A812PDX4_9DINO</name>
<feature type="transmembrane region" description="Helical" evidence="1">
    <location>
        <begin position="118"/>
        <end position="134"/>
    </location>
</feature>
<comment type="caution">
    <text evidence="2">The sequence shown here is derived from an EMBL/GenBank/DDBJ whole genome shotgun (WGS) entry which is preliminary data.</text>
</comment>